<evidence type="ECO:0000256" key="1">
    <source>
        <dbReference type="ARBA" id="ARBA00022441"/>
    </source>
</evidence>
<name>A0AAP8QAR0_BRELA</name>
<dbReference type="RefSeq" id="WP_104032625.1">
    <property type="nucleotide sequence ID" value="NZ_PRKQ01000022.1"/>
</dbReference>
<evidence type="ECO:0000313" key="6">
    <source>
        <dbReference type="EMBL" id="PPA93655.1"/>
    </source>
</evidence>
<feature type="domain" description="Attractin/MKLN-like beta-propeller" evidence="5">
    <location>
        <begin position="18"/>
        <end position="223"/>
    </location>
</feature>
<accession>A0AAP8QAR0</accession>
<keyword evidence="2" id="KW-0677">Repeat</keyword>
<gene>
    <name evidence="6" type="ORF">C4A77_16775</name>
</gene>
<dbReference type="AlphaFoldDB" id="A0AAP8QAR0"/>
<proteinExistence type="predicted"/>
<dbReference type="SUPFAM" id="SSF117281">
    <property type="entry name" value="Kelch motif"/>
    <property type="match status" value="1"/>
</dbReference>
<dbReference type="Proteomes" id="UP000239759">
    <property type="component" value="Unassembled WGS sequence"/>
</dbReference>
<sequence length="415" mass="46851">MNLKKIGLFALAMIMTLFSFQTSSFAAEEMEWVKKAPMTTARYIIGGIVYDDKIYVYGGTPGIGSLANFEVYNPAKDEWTTLPSSPQPRNGIAFVKHKGKFYAIGGTTNTEKVTTIVEEYDPESKQWKTKQSMPRGLRDLYYGISVDDNIYIFGGTEENGYSNLAYSFNPETNSWATKKPMPFKGEGQPFFINNSIYVIHTDYKEEKVNIYLYDHLEDTWTQVDELPYENGVIESSLNFNDKIIFISRLTVTSYDVDTKELKKLPISSINRVGGAYGIVNGKLYVIGGSYVVDGHTSGGSSVVEELNLSDLMNPDPNPDPNPNPNPDPNPNPEPNPNPTGNALLVIYMDSGLIKEFEMTNEEIRNFTEWYEGRAKGNGREAYIVNKKYNIGPFNSRKDFISYSHIESFEVQEYSR</sequence>
<reference evidence="6 7" key="1">
    <citation type="submission" date="2018-02" db="EMBL/GenBank/DDBJ databases">
        <title>Comparative analysis of genomes of three Brevibacillus laterosporus strains producers of potent antimicrobials isolated from silage.</title>
        <authorList>
            <person name="Kojic M."/>
            <person name="Miljkovic M."/>
            <person name="Studholme D."/>
            <person name="Filipic B."/>
        </authorList>
    </citation>
    <scope>NUCLEOTIDE SEQUENCE [LARGE SCALE GENOMIC DNA]</scope>
    <source>
        <strain evidence="6 7">BGSP11</strain>
    </source>
</reference>
<organism evidence="6 7">
    <name type="scientific">Brevibacillus laterosporus</name>
    <name type="common">Bacillus laterosporus</name>
    <dbReference type="NCBI Taxonomy" id="1465"/>
    <lineage>
        <taxon>Bacteria</taxon>
        <taxon>Bacillati</taxon>
        <taxon>Bacillota</taxon>
        <taxon>Bacilli</taxon>
        <taxon>Bacillales</taxon>
        <taxon>Paenibacillaceae</taxon>
        <taxon>Brevibacillus</taxon>
    </lineage>
</organism>
<dbReference type="InterPro" id="IPR006652">
    <property type="entry name" value="Kelch_1"/>
</dbReference>
<evidence type="ECO:0000313" key="7">
    <source>
        <dbReference type="Proteomes" id="UP000239759"/>
    </source>
</evidence>
<feature type="compositionally biased region" description="Pro residues" evidence="3">
    <location>
        <begin position="315"/>
        <end position="337"/>
    </location>
</feature>
<dbReference type="PANTHER" id="PTHR24412:SF489">
    <property type="entry name" value="RING FINGER DOMAIN AND KELCH REPEAT-CONTAINING PROTEIN DDB_G0271372"/>
    <property type="match status" value="1"/>
</dbReference>
<dbReference type="PANTHER" id="PTHR24412">
    <property type="entry name" value="KELCH PROTEIN"/>
    <property type="match status" value="1"/>
</dbReference>
<feature type="region of interest" description="Disordered" evidence="3">
    <location>
        <begin position="309"/>
        <end position="341"/>
    </location>
</feature>
<dbReference type="SMART" id="SM00612">
    <property type="entry name" value="Kelch"/>
    <property type="match status" value="3"/>
</dbReference>
<dbReference type="EMBL" id="PRKQ01000022">
    <property type="protein sequence ID" value="PPA93655.1"/>
    <property type="molecule type" value="Genomic_DNA"/>
</dbReference>
<evidence type="ECO:0000259" key="5">
    <source>
        <dbReference type="Pfam" id="PF24981"/>
    </source>
</evidence>
<evidence type="ECO:0000256" key="2">
    <source>
        <dbReference type="ARBA" id="ARBA00022737"/>
    </source>
</evidence>
<feature type="chain" id="PRO_5042877905" evidence="4">
    <location>
        <begin position="27"/>
        <end position="415"/>
    </location>
</feature>
<evidence type="ECO:0000256" key="3">
    <source>
        <dbReference type="SAM" id="MobiDB-lite"/>
    </source>
</evidence>
<keyword evidence="1" id="KW-0880">Kelch repeat</keyword>
<dbReference type="Pfam" id="PF24981">
    <property type="entry name" value="Beta-prop_ATRN-LZTR1"/>
    <property type="match status" value="1"/>
</dbReference>
<keyword evidence="4" id="KW-0732">Signal</keyword>
<feature type="signal peptide" evidence="4">
    <location>
        <begin position="1"/>
        <end position="26"/>
    </location>
</feature>
<dbReference type="Gene3D" id="2.120.10.80">
    <property type="entry name" value="Kelch-type beta propeller"/>
    <property type="match status" value="2"/>
</dbReference>
<comment type="caution">
    <text evidence="6">The sequence shown here is derived from an EMBL/GenBank/DDBJ whole genome shotgun (WGS) entry which is preliminary data.</text>
</comment>
<dbReference type="InterPro" id="IPR056737">
    <property type="entry name" value="Beta-prop_ATRN-MKLN-like"/>
</dbReference>
<dbReference type="InterPro" id="IPR015915">
    <property type="entry name" value="Kelch-typ_b-propeller"/>
</dbReference>
<protein>
    <submittedName>
        <fullName evidence="6">Galactose oxidase</fullName>
    </submittedName>
</protein>
<evidence type="ECO:0000256" key="4">
    <source>
        <dbReference type="SAM" id="SignalP"/>
    </source>
</evidence>